<dbReference type="Proteomes" id="UP000198460">
    <property type="component" value="Unassembled WGS sequence"/>
</dbReference>
<evidence type="ECO:0000256" key="1">
    <source>
        <dbReference type="SAM" id="SignalP"/>
    </source>
</evidence>
<gene>
    <name evidence="2" type="ORF">BSIN_1385</name>
</gene>
<reference evidence="2 3" key="1">
    <citation type="submission" date="2017-04" db="EMBL/GenBank/DDBJ databases">
        <authorList>
            <person name="Afonso C.L."/>
            <person name="Miller P.J."/>
            <person name="Scott M.A."/>
            <person name="Spackman E."/>
            <person name="Goraichik I."/>
            <person name="Dimitrov K.M."/>
            <person name="Suarez D.L."/>
            <person name="Swayne D.E."/>
        </authorList>
    </citation>
    <scope>NUCLEOTIDE SEQUENCE [LARGE SCALE GENOMIC DNA]</scope>
    <source>
        <strain evidence="2">LMG 28154</strain>
    </source>
</reference>
<feature type="chain" id="PRO_5012805406" evidence="1">
    <location>
        <begin position="22"/>
        <end position="40"/>
    </location>
</feature>
<dbReference type="EMBL" id="FXAN01000004">
    <property type="protein sequence ID" value="SMF98081.1"/>
    <property type="molecule type" value="Genomic_DNA"/>
</dbReference>
<dbReference type="AlphaFoldDB" id="A0A238GYL6"/>
<name>A0A238GYL6_9BURK</name>
<accession>A0A238GYL6</accession>
<proteinExistence type="predicted"/>
<evidence type="ECO:0000313" key="3">
    <source>
        <dbReference type="Proteomes" id="UP000198460"/>
    </source>
</evidence>
<feature type="signal peptide" evidence="1">
    <location>
        <begin position="1"/>
        <end position="21"/>
    </location>
</feature>
<protein>
    <submittedName>
        <fullName evidence="2">Uncharacterized protein</fullName>
    </submittedName>
</protein>
<evidence type="ECO:0000313" key="2">
    <source>
        <dbReference type="EMBL" id="SMF98081.1"/>
    </source>
</evidence>
<sequence>MTPCLRRIALRAALPAGSALGAVPATTIVFTHAPQAVCDA</sequence>
<keyword evidence="1" id="KW-0732">Signal</keyword>
<organism evidence="2 3">
    <name type="scientific">Burkholderia singularis</name>
    <dbReference type="NCBI Taxonomy" id="1503053"/>
    <lineage>
        <taxon>Bacteria</taxon>
        <taxon>Pseudomonadati</taxon>
        <taxon>Pseudomonadota</taxon>
        <taxon>Betaproteobacteria</taxon>
        <taxon>Burkholderiales</taxon>
        <taxon>Burkholderiaceae</taxon>
        <taxon>Burkholderia</taxon>
        <taxon>pseudomallei group</taxon>
    </lineage>
</organism>